<evidence type="ECO:0000256" key="7">
    <source>
        <dbReference type="SAM" id="Phobius"/>
    </source>
</evidence>
<feature type="transmembrane region" description="Helical" evidence="7">
    <location>
        <begin position="247"/>
        <end position="265"/>
    </location>
</feature>
<dbReference type="SUPFAM" id="SSF52540">
    <property type="entry name" value="P-loop containing nucleoside triphosphate hydrolases"/>
    <property type="match status" value="1"/>
</dbReference>
<feature type="domain" description="ABC transporter" evidence="8">
    <location>
        <begin position="346"/>
        <end position="578"/>
    </location>
</feature>
<evidence type="ECO:0000256" key="4">
    <source>
        <dbReference type="ARBA" id="ARBA00022840"/>
    </source>
</evidence>
<dbReference type="InterPro" id="IPR027417">
    <property type="entry name" value="P-loop_NTPase"/>
</dbReference>
<evidence type="ECO:0000256" key="2">
    <source>
        <dbReference type="ARBA" id="ARBA00022692"/>
    </source>
</evidence>
<evidence type="ECO:0000259" key="9">
    <source>
        <dbReference type="PROSITE" id="PS50929"/>
    </source>
</evidence>
<dbReference type="InterPro" id="IPR036640">
    <property type="entry name" value="ABC1_TM_sf"/>
</dbReference>
<organism evidence="10 11">
    <name type="scientific">Mesobacillus maritimus</name>
    <dbReference type="NCBI Taxonomy" id="1643336"/>
    <lineage>
        <taxon>Bacteria</taxon>
        <taxon>Bacillati</taxon>
        <taxon>Bacillota</taxon>
        <taxon>Bacilli</taxon>
        <taxon>Bacillales</taxon>
        <taxon>Bacillaceae</taxon>
        <taxon>Mesobacillus</taxon>
    </lineage>
</organism>
<keyword evidence="4" id="KW-0067">ATP-binding</keyword>
<accession>A0ABS7K068</accession>
<gene>
    <name evidence="10" type="primary">cydC</name>
    <name evidence="10" type="ORF">H0185_02250</name>
</gene>
<dbReference type="InterPro" id="IPR017871">
    <property type="entry name" value="ABC_transporter-like_CS"/>
</dbReference>
<dbReference type="PROSITE" id="PS50893">
    <property type="entry name" value="ABC_TRANSPORTER_2"/>
    <property type="match status" value="1"/>
</dbReference>
<keyword evidence="5 7" id="KW-1133">Transmembrane helix</keyword>
<evidence type="ECO:0000256" key="6">
    <source>
        <dbReference type="ARBA" id="ARBA00023136"/>
    </source>
</evidence>
<dbReference type="InterPro" id="IPR003439">
    <property type="entry name" value="ABC_transporter-like_ATP-bd"/>
</dbReference>
<keyword evidence="3" id="KW-0547">Nucleotide-binding</keyword>
<keyword evidence="6 7" id="KW-0472">Membrane</keyword>
<evidence type="ECO:0000313" key="10">
    <source>
        <dbReference type="EMBL" id="MBY0095643.1"/>
    </source>
</evidence>
<proteinExistence type="predicted"/>
<keyword evidence="2 7" id="KW-0812">Transmembrane</keyword>
<comment type="caution">
    <text evidence="10">The sequence shown here is derived from an EMBL/GenBank/DDBJ whole genome shotgun (WGS) entry which is preliminary data.</text>
</comment>
<protein>
    <submittedName>
        <fullName evidence="10">Thiol reductant ABC exporter subunit CydC</fullName>
    </submittedName>
</protein>
<feature type="transmembrane region" description="Helical" evidence="7">
    <location>
        <begin position="271"/>
        <end position="295"/>
    </location>
</feature>
<dbReference type="InterPro" id="IPR014223">
    <property type="entry name" value="ABC_CydC/D"/>
</dbReference>
<dbReference type="InterPro" id="IPR011527">
    <property type="entry name" value="ABC1_TM_dom"/>
</dbReference>
<keyword evidence="11" id="KW-1185">Reference proteome</keyword>
<dbReference type="Gene3D" id="3.40.50.300">
    <property type="entry name" value="P-loop containing nucleotide triphosphate hydrolases"/>
    <property type="match status" value="1"/>
</dbReference>
<dbReference type="InterPro" id="IPR003543">
    <property type="entry name" value="SR-AI/II"/>
</dbReference>
<feature type="transmembrane region" description="Helical" evidence="7">
    <location>
        <begin position="164"/>
        <end position="182"/>
    </location>
</feature>
<dbReference type="PANTHER" id="PTHR24221">
    <property type="entry name" value="ATP-BINDING CASSETTE SUB-FAMILY B"/>
    <property type="match status" value="1"/>
</dbReference>
<dbReference type="InterPro" id="IPR039421">
    <property type="entry name" value="Type_1_exporter"/>
</dbReference>
<dbReference type="Gene3D" id="1.20.1560.10">
    <property type="entry name" value="ABC transporter type 1, transmembrane domain"/>
    <property type="match status" value="1"/>
</dbReference>
<reference evidence="10 11" key="1">
    <citation type="submission" date="2020-07" db="EMBL/GenBank/DDBJ databases">
        <title>Fungal Genomes of the International Space Station.</title>
        <authorList>
            <person name="Seuylemezian A."/>
            <person name="Singh N.K."/>
            <person name="Wood J."/>
            <person name="Venkateswaran K."/>
        </authorList>
    </citation>
    <scope>NUCLEOTIDE SEQUENCE [LARGE SCALE GENOMIC DNA]</scope>
    <source>
        <strain evidence="10 11">PL-B2</strain>
    </source>
</reference>
<sequence>MKNGKGWIYPYIQENKKLIMITVFLGLLTVLSATLLMFTSGYLISKSATKPETILMVYVPIVAVRALSIFRAVSRYIERLMGHNVILNILSKMRLRLYKMIEPEVLVMESKFRTGDVLGVLADDIEHLQDIYLKTIFPYIVGFCLYLLSILALGFFSFEMAGWVALHLFVIVVLIPLLSFVATKRKIILYKQGKKALYQVLTDAVLGISDWVFSGRQLQFIEAYEHKERELILTDRKRRSFNRIRNVLSQLVVAGLVLIIIIWAAEQHELGLLPVTFIAAFVLIIFPITEVFLPLSDAVSQLPRYQNSLERLESFGNNRPSEIQALKEFTSTKEIERIAAEKNVKLDFKQVTFTYQSGKMALKDLSFTLNQGEKLVLLGPSGSGKSTILKLLLGIFIPNRGSVSLNGIPASHFAKDSSKVISVLNQNPHLFDTTILNNIRLGNLNATDEEVYWAAKQVKLYDYIQSLPQGFSTQLHESGMRFSGGERQRIALARILLQNNPIVILDEPTIGLDPRTERDLLENMFHVLRGKSILFITHHLAGISPDDRILFLDNGKLIMNGTHRQLLLENERYAKLNA</sequence>
<comment type="subcellular location">
    <subcellularLocation>
        <location evidence="1">Cell membrane</location>
        <topology evidence="1">Multi-pass membrane protein</topology>
    </subcellularLocation>
</comment>
<dbReference type="EMBL" id="JACWFH010000005">
    <property type="protein sequence ID" value="MBY0095643.1"/>
    <property type="molecule type" value="Genomic_DNA"/>
</dbReference>
<evidence type="ECO:0000256" key="5">
    <source>
        <dbReference type="ARBA" id="ARBA00022989"/>
    </source>
</evidence>
<dbReference type="SMART" id="SM00382">
    <property type="entry name" value="AAA"/>
    <property type="match status" value="1"/>
</dbReference>
<dbReference type="InterPro" id="IPR003593">
    <property type="entry name" value="AAA+_ATPase"/>
</dbReference>
<dbReference type="Proteomes" id="UP000769780">
    <property type="component" value="Unassembled WGS sequence"/>
</dbReference>
<dbReference type="SUPFAM" id="SSF90123">
    <property type="entry name" value="ABC transporter transmembrane region"/>
    <property type="match status" value="1"/>
</dbReference>
<dbReference type="NCBIfam" id="TIGR02868">
    <property type="entry name" value="CydC"/>
    <property type="match status" value="1"/>
</dbReference>
<dbReference type="RefSeq" id="WP_221870778.1">
    <property type="nucleotide sequence ID" value="NZ_JACWFH010000005.1"/>
</dbReference>
<dbReference type="PROSITE" id="PS50929">
    <property type="entry name" value="ABC_TM1F"/>
    <property type="match status" value="1"/>
</dbReference>
<evidence type="ECO:0000259" key="8">
    <source>
        <dbReference type="PROSITE" id="PS50893"/>
    </source>
</evidence>
<name>A0ABS7K068_9BACI</name>
<feature type="transmembrane region" description="Helical" evidence="7">
    <location>
        <begin position="21"/>
        <end position="43"/>
    </location>
</feature>
<evidence type="ECO:0000313" key="11">
    <source>
        <dbReference type="Proteomes" id="UP000769780"/>
    </source>
</evidence>
<dbReference type="Pfam" id="PF00005">
    <property type="entry name" value="ABC_tran"/>
    <property type="match status" value="1"/>
</dbReference>
<feature type="transmembrane region" description="Helical" evidence="7">
    <location>
        <begin position="136"/>
        <end position="158"/>
    </location>
</feature>
<dbReference type="PANTHER" id="PTHR24221:SF653">
    <property type="entry name" value="TRANSPORT ATP-BINDING PROTEIN CYDC"/>
    <property type="match status" value="1"/>
</dbReference>
<feature type="transmembrane region" description="Helical" evidence="7">
    <location>
        <begin position="55"/>
        <end position="73"/>
    </location>
</feature>
<feature type="domain" description="ABC transmembrane type-1" evidence="9">
    <location>
        <begin position="21"/>
        <end position="304"/>
    </location>
</feature>
<dbReference type="PROSITE" id="PS00211">
    <property type="entry name" value="ABC_TRANSPORTER_1"/>
    <property type="match status" value="1"/>
</dbReference>
<evidence type="ECO:0000256" key="3">
    <source>
        <dbReference type="ARBA" id="ARBA00022741"/>
    </source>
</evidence>
<evidence type="ECO:0000256" key="1">
    <source>
        <dbReference type="ARBA" id="ARBA00004651"/>
    </source>
</evidence>
<dbReference type="PRINTS" id="PR01408">
    <property type="entry name" value="MACSCAVRCPTR"/>
</dbReference>